<reference evidence="1 2" key="1">
    <citation type="submission" date="2021-01" db="EMBL/GenBank/DDBJ databases">
        <title>Genome Sequence and Methylation Pattern of Haloterrigena salifodinae BOL5-1, An Extremely Halophilic Archaeon from a Bolivian Salt Mine.</title>
        <authorList>
            <person name="DasSarma P."/>
            <person name="Anton B.P."/>
            <person name="DasSarma S.L."/>
            <person name="von Ehrenheim H.A.L."/>
            <person name="Martinez F.L."/>
            <person name="Guzman D."/>
            <person name="Roberts R.J."/>
            <person name="DasSarma S."/>
        </authorList>
    </citation>
    <scope>NUCLEOTIDE SEQUENCE [LARGE SCALE GENOMIC DNA]</scope>
    <source>
        <strain evidence="1 2">BOL5-1</strain>
    </source>
</reference>
<organism evidence="1 2">
    <name type="scientific">Haloterrigena salifodinae</name>
    <dbReference type="NCBI Taxonomy" id="2675099"/>
    <lineage>
        <taxon>Archaea</taxon>
        <taxon>Methanobacteriati</taxon>
        <taxon>Methanobacteriota</taxon>
        <taxon>Stenosarchaea group</taxon>
        <taxon>Halobacteria</taxon>
        <taxon>Halobacteriales</taxon>
        <taxon>Natrialbaceae</taxon>
        <taxon>Haloterrigena</taxon>
    </lineage>
</organism>
<dbReference type="AlphaFoldDB" id="A0A8T8DZJ1"/>
<sequence>MVSTLVLGAVLTLLAWVWLQLAVLHGKYVVDKIAAGEYRKGPLDRPDGEESP</sequence>
<protein>
    <submittedName>
        <fullName evidence="1">Uncharacterized protein</fullName>
    </submittedName>
</protein>
<name>A0A8T8DZJ1_9EURY</name>
<keyword evidence="2" id="KW-1185">Reference proteome</keyword>
<gene>
    <name evidence="1" type="ORF">JMJ58_18860</name>
</gene>
<dbReference type="EMBL" id="CP069188">
    <property type="protein sequence ID" value="QRV14945.1"/>
    <property type="molecule type" value="Genomic_DNA"/>
</dbReference>
<proteinExistence type="predicted"/>
<dbReference type="GeneID" id="62877230"/>
<evidence type="ECO:0000313" key="2">
    <source>
        <dbReference type="Proteomes" id="UP000637819"/>
    </source>
</evidence>
<dbReference type="Proteomes" id="UP000637819">
    <property type="component" value="Chromosome"/>
</dbReference>
<accession>A0A8T8DZJ1</accession>
<evidence type="ECO:0000313" key="1">
    <source>
        <dbReference type="EMBL" id="QRV14945.1"/>
    </source>
</evidence>
<dbReference type="RefSeq" id="WP_164721977.1">
    <property type="nucleotide sequence ID" value="NZ_CP069188.1"/>
</dbReference>
<dbReference type="KEGG" id="hsal:JMJ58_18860"/>